<evidence type="ECO:0000256" key="3">
    <source>
        <dbReference type="ARBA" id="ARBA00022737"/>
    </source>
</evidence>
<name>A0ABQ8INR4_9ROSI</name>
<dbReference type="CDD" id="cd12599">
    <property type="entry name" value="RRM1_SF2_plant_like"/>
    <property type="match status" value="1"/>
</dbReference>
<evidence type="ECO:0000313" key="10">
    <source>
        <dbReference type="Proteomes" id="UP000827721"/>
    </source>
</evidence>
<dbReference type="CDD" id="cd12602">
    <property type="entry name" value="RRM2_SF2_plant_like"/>
    <property type="match status" value="1"/>
</dbReference>
<comment type="caution">
    <text evidence="9">The sequence shown here is derived from an EMBL/GenBank/DDBJ whole genome shotgun (WGS) entry which is preliminary data.</text>
</comment>
<dbReference type="PANTHER" id="PTHR23003">
    <property type="entry name" value="RNA RECOGNITION MOTIF RRM DOMAIN CONTAINING PROTEIN"/>
    <property type="match status" value="1"/>
</dbReference>
<sequence length="353" mass="39934">MSSRASRTLYVGNLPGDIREREVEDLFYKYGPIAHIDLKIPPRPPGYAFIEFEEARDAEDAIRGRDGYDFDGHRLRVELAHGGRGRSSSDRHSSYSSSRSRGVSRRSEYRVLVSGLPSSASWQDLKDHMRRAGDVCFSQVFRDGSGTTGIVDYTNYDDMKHAIKKLNDSEFRNAFSRSYVRVREYDHRRDHSRSPSRGRSHSRASPQKLNLHAALLLDLDQDLFLLVLVLDQSPALYQAIWGLDIRILMGYVQLPATLLVVEVCFIQMGNFGAFIVSPVLMYLASQMSMGARLGTRRQWIAIIKLDFSELSAIGIWKSPSVSGRNIIIVIFCLNNCQAIRACYLDSLGFLVVQ</sequence>
<keyword evidence="10" id="KW-1185">Reference proteome</keyword>
<dbReference type="SMART" id="SM00360">
    <property type="entry name" value="RRM"/>
    <property type="match status" value="2"/>
</dbReference>
<dbReference type="Gene3D" id="3.30.70.330">
    <property type="match status" value="2"/>
</dbReference>
<evidence type="ECO:0000313" key="9">
    <source>
        <dbReference type="EMBL" id="KAH7578340.1"/>
    </source>
</evidence>
<evidence type="ECO:0000256" key="5">
    <source>
        <dbReference type="ARBA" id="ARBA00023242"/>
    </source>
</evidence>
<evidence type="ECO:0000256" key="6">
    <source>
        <dbReference type="PROSITE-ProRule" id="PRU00176"/>
    </source>
</evidence>
<feature type="domain" description="RRM" evidence="8">
    <location>
        <begin position="7"/>
        <end position="82"/>
    </location>
</feature>
<dbReference type="PANTHER" id="PTHR23003:SF62">
    <property type="entry name" value="SERINE_ARGININE (SR)-TYPE SHUTTLING MRNA BINDING PROTEIN NPL3"/>
    <property type="match status" value="1"/>
</dbReference>
<dbReference type="InterPro" id="IPR012677">
    <property type="entry name" value="Nucleotide-bd_a/b_plait_sf"/>
</dbReference>
<dbReference type="SUPFAM" id="SSF54928">
    <property type="entry name" value="RNA-binding domain, RBD"/>
    <property type="match status" value="1"/>
</dbReference>
<keyword evidence="2" id="KW-0507">mRNA processing</keyword>
<keyword evidence="3" id="KW-0677">Repeat</keyword>
<protein>
    <recommendedName>
        <fullName evidence="8">RRM domain-containing protein</fullName>
    </recommendedName>
</protein>
<feature type="domain" description="RRM" evidence="8">
    <location>
        <begin position="109"/>
        <end position="187"/>
    </location>
</feature>
<dbReference type="Pfam" id="PF00076">
    <property type="entry name" value="RRM_1"/>
    <property type="match status" value="2"/>
</dbReference>
<feature type="region of interest" description="Disordered" evidence="7">
    <location>
        <begin position="81"/>
        <end position="102"/>
    </location>
</feature>
<gene>
    <name evidence="9" type="ORF">JRO89_XS01G0370400</name>
</gene>
<dbReference type="InterPro" id="IPR000504">
    <property type="entry name" value="RRM_dom"/>
</dbReference>
<evidence type="ECO:0000256" key="4">
    <source>
        <dbReference type="ARBA" id="ARBA00022884"/>
    </source>
</evidence>
<dbReference type="Proteomes" id="UP000827721">
    <property type="component" value="Unassembled WGS sequence"/>
</dbReference>
<proteinExistence type="predicted"/>
<dbReference type="EMBL" id="JAFEMO010000001">
    <property type="protein sequence ID" value="KAH7578340.1"/>
    <property type="molecule type" value="Genomic_DNA"/>
</dbReference>
<reference evidence="9 10" key="1">
    <citation type="submission" date="2021-02" db="EMBL/GenBank/DDBJ databases">
        <title>Plant Genome Project.</title>
        <authorList>
            <person name="Zhang R.-G."/>
        </authorList>
    </citation>
    <scope>NUCLEOTIDE SEQUENCE [LARGE SCALE GENOMIC DNA]</scope>
    <source>
        <tissue evidence="9">Leaves</tissue>
    </source>
</reference>
<keyword evidence="4 6" id="KW-0694">RNA-binding</keyword>
<evidence type="ECO:0000256" key="2">
    <source>
        <dbReference type="ARBA" id="ARBA00022664"/>
    </source>
</evidence>
<feature type="compositionally biased region" description="Basic and acidic residues" evidence="7">
    <location>
        <begin position="81"/>
        <end position="93"/>
    </location>
</feature>
<accession>A0ABQ8INR4</accession>
<evidence type="ECO:0000256" key="7">
    <source>
        <dbReference type="SAM" id="MobiDB-lite"/>
    </source>
</evidence>
<keyword evidence="5" id="KW-0539">Nucleus</keyword>
<evidence type="ECO:0000256" key="1">
    <source>
        <dbReference type="ARBA" id="ARBA00004123"/>
    </source>
</evidence>
<dbReference type="InterPro" id="IPR050374">
    <property type="entry name" value="RRT5_SRSF_SR"/>
</dbReference>
<dbReference type="InterPro" id="IPR035979">
    <property type="entry name" value="RBD_domain_sf"/>
</dbReference>
<dbReference type="PROSITE" id="PS50102">
    <property type="entry name" value="RRM"/>
    <property type="match status" value="2"/>
</dbReference>
<comment type="subcellular location">
    <subcellularLocation>
        <location evidence="1">Nucleus</location>
    </subcellularLocation>
</comment>
<evidence type="ECO:0000259" key="8">
    <source>
        <dbReference type="PROSITE" id="PS50102"/>
    </source>
</evidence>
<organism evidence="9 10">
    <name type="scientific">Xanthoceras sorbifolium</name>
    <dbReference type="NCBI Taxonomy" id="99658"/>
    <lineage>
        <taxon>Eukaryota</taxon>
        <taxon>Viridiplantae</taxon>
        <taxon>Streptophyta</taxon>
        <taxon>Embryophyta</taxon>
        <taxon>Tracheophyta</taxon>
        <taxon>Spermatophyta</taxon>
        <taxon>Magnoliopsida</taxon>
        <taxon>eudicotyledons</taxon>
        <taxon>Gunneridae</taxon>
        <taxon>Pentapetalae</taxon>
        <taxon>rosids</taxon>
        <taxon>malvids</taxon>
        <taxon>Sapindales</taxon>
        <taxon>Sapindaceae</taxon>
        <taxon>Xanthoceroideae</taxon>
        <taxon>Xanthoceras</taxon>
    </lineage>
</organism>
<feature type="region of interest" description="Disordered" evidence="7">
    <location>
        <begin position="186"/>
        <end position="205"/>
    </location>
</feature>